<name>A0ABX6BAI3_9ACTN</name>
<protein>
    <submittedName>
        <fullName evidence="1">Uncharacterized protein</fullName>
    </submittedName>
</protein>
<reference evidence="1 2" key="1">
    <citation type="submission" date="2017-09" db="EMBL/GenBank/DDBJ databases">
        <authorList>
            <person name="Lee N."/>
            <person name="Cho B.-K."/>
        </authorList>
    </citation>
    <scope>NUCLEOTIDE SEQUENCE [LARGE SCALE GENOMIC DNA]</scope>
    <source>
        <strain evidence="1 2">ATCC 19740</strain>
    </source>
</reference>
<evidence type="ECO:0000313" key="1">
    <source>
        <dbReference type="EMBL" id="QEV30946.1"/>
    </source>
</evidence>
<dbReference type="Proteomes" id="UP000326029">
    <property type="component" value="Chromosome"/>
</dbReference>
<accession>A0ABX6BAI3</accession>
<dbReference type="EMBL" id="CP023693">
    <property type="protein sequence ID" value="QEV30946.1"/>
    <property type="molecule type" value="Genomic_DNA"/>
</dbReference>
<gene>
    <name evidence="1" type="ORF">CP977_01025</name>
</gene>
<evidence type="ECO:0000313" key="2">
    <source>
        <dbReference type="Proteomes" id="UP000326029"/>
    </source>
</evidence>
<proteinExistence type="predicted"/>
<sequence>MFTENQFFAAAKVAAQTYKTAGLGRTCQGEDAFSDTHIDLAWKVYHGGIEAFQQLGDRFEGLLIGGLRNEKDLVSQGAGITKELKGAFLVMNETTRKYGGAILDTGNWSVLVNDSWLLAGVHQQRAFYLASDRRRDNLWDDQNNRIRVFTRELVGLNAFGYQFVQHDYPALGEVMTCRRQGATNVDFLAYQGKIAESERTNAWKCLVKEPTPA</sequence>
<organism evidence="1 2">
    <name type="scientific">Streptomyces cinereoruber</name>
    <dbReference type="NCBI Taxonomy" id="67260"/>
    <lineage>
        <taxon>Bacteria</taxon>
        <taxon>Bacillati</taxon>
        <taxon>Actinomycetota</taxon>
        <taxon>Actinomycetes</taxon>
        <taxon>Kitasatosporales</taxon>
        <taxon>Streptomycetaceae</taxon>
        <taxon>Streptomyces</taxon>
    </lineage>
</organism>
<keyword evidence="2" id="KW-1185">Reference proteome</keyword>